<proteinExistence type="predicted"/>
<feature type="compositionally biased region" description="Basic residues" evidence="1">
    <location>
        <begin position="161"/>
        <end position="173"/>
    </location>
</feature>
<dbReference type="EMBL" id="BMDW01000001">
    <property type="protein sequence ID" value="GGA33730.1"/>
    <property type="molecule type" value="Genomic_DNA"/>
</dbReference>
<dbReference type="Proteomes" id="UP000618591">
    <property type="component" value="Unassembled WGS sequence"/>
</dbReference>
<name>A0ABQ1FYJ3_9SPHN</name>
<gene>
    <name evidence="2" type="ORF">GCM10011395_00030</name>
</gene>
<evidence type="ECO:0000313" key="3">
    <source>
        <dbReference type="Proteomes" id="UP000618591"/>
    </source>
</evidence>
<protein>
    <recommendedName>
        <fullName evidence="4">Transposase</fullName>
    </recommendedName>
</protein>
<evidence type="ECO:0000256" key="1">
    <source>
        <dbReference type="SAM" id="MobiDB-lite"/>
    </source>
</evidence>
<keyword evidence="3" id="KW-1185">Reference proteome</keyword>
<accession>A0ABQ1FYJ3</accession>
<evidence type="ECO:0008006" key="4">
    <source>
        <dbReference type="Google" id="ProtNLM"/>
    </source>
</evidence>
<sequence>MQNRVPTCIAPALDFEPFPRNYRHDGWTAERQRAFIAALAETGSVKAAAKRINMSAEGAYYLRRQPGADSFRAAWSAALDHGLQRLTDLAIDRPIEGVPVPIFWRGEQVGEKRTYNERLMMFILRHHMPDRYGSAGLRQGTKKFPTRSRARPPRTAPSARRSARQRRRTPIRHNCKRAPMILPPC</sequence>
<organism evidence="2 3">
    <name type="scientific">Sphingomonas psychrolutea</name>
    <dbReference type="NCBI Taxonomy" id="1259676"/>
    <lineage>
        <taxon>Bacteria</taxon>
        <taxon>Pseudomonadati</taxon>
        <taxon>Pseudomonadota</taxon>
        <taxon>Alphaproteobacteria</taxon>
        <taxon>Sphingomonadales</taxon>
        <taxon>Sphingomonadaceae</taxon>
        <taxon>Sphingomonas</taxon>
    </lineage>
</organism>
<dbReference type="RefSeq" id="WP_188444724.1">
    <property type="nucleotide sequence ID" value="NZ_BMDW01000001.1"/>
</dbReference>
<comment type="caution">
    <text evidence="2">The sequence shown here is derived from an EMBL/GenBank/DDBJ whole genome shotgun (WGS) entry which is preliminary data.</text>
</comment>
<feature type="compositionally biased region" description="Basic residues" evidence="1">
    <location>
        <begin position="140"/>
        <end position="152"/>
    </location>
</feature>
<feature type="region of interest" description="Disordered" evidence="1">
    <location>
        <begin position="134"/>
        <end position="173"/>
    </location>
</feature>
<evidence type="ECO:0000313" key="2">
    <source>
        <dbReference type="EMBL" id="GGA33730.1"/>
    </source>
</evidence>
<reference evidence="3" key="1">
    <citation type="journal article" date="2019" name="Int. J. Syst. Evol. Microbiol.">
        <title>The Global Catalogue of Microorganisms (GCM) 10K type strain sequencing project: providing services to taxonomists for standard genome sequencing and annotation.</title>
        <authorList>
            <consortium name="The Broad Institute Genomics Platform"/>
            <consortium name="The Broad Institute Genome Sequencing Center for Infectious Disease"/>
            <person name="Wu L."/>
            <person name="Ma J."/>
        </authorList>
    </citation>
    <scope>NUCLEOTIDE SEQUENCE [LARGE SCALE GENOMIC DNA]</scope>
    <source>
        <strain evidence="3">CGMCC 1.10106</strain>
    </source>
</reference>